<organism evidence="1 2">
    <name type="scientific">Mycobacteroides abscessus subsp. bolletii 1513</name>
    <dbReference type="NCBI Taxonomy" id="1299321"/>
    <lineage>
        <taxon>Bacteria</taxon>
        <taxon>Bacillati</taxon>
        <taxon>Actinomycetota</taxon>
        <taxon>Actinomycetes</taxon>
        <taxon>Mycobacteriales</taxon>
        <taxon>Mycobacteriaceae</taxon>
        <taxon>Mycobacteroides</taxon>
        <taxon>Mycobacteroides abscessus</taxon>
    </lineage>
</organism>
<gene>
    <name evidence="1" type="ORF">I540_2159</name>
</gene>
<evidence type="ECO:0000313" key="2">
    <source>
        <dbReference type="Proteomes" id="UP000023351"/>
    </source>
</evidence>
<dbReference type="AlphaFoldDB" id="X8DSZ1"/>
<evidence type="ECO:0000313" key="1">
    <source>
        <dbReference type="EMBL" id="EUA70635.1"/>
    </source>
</evidence>
<dbReference type="PATRIC" id="fig|1299321.3.peg.2085"/>
<accession>X8DSZ1</accession>
<dbReference type="EMBL" id="JAOJ01000002">
    <property type="protein sequence ID" value="EUA70635.1"/>
    <property type="molecule type" value="Genomic_DNA"/>
</dbReference>
<dbReference type="Proteomes" id="UP000023351">
    <property type="component" value="Unassembled WGS sequence"/>
</dbReference>
<protein>
    <submittedName>
        <fullName evidence="1">Uncharacterized protein</fullName>
    </submittedName>
</protein>
<name>X8DSZ1_9MYCO</name>
<comment type="caution">
    <text evidence="1">The sequence shown here is derived from an EMBL/GenBank/DDBJ whole genome shotgun (WGS) entry which is preliminary data.</text>
</comment>
<reference evidence="1 2" key="1">
    <citation type="submission" date="2013-12" db="EMBL/GenBank/DDBJ databases">
        <authorList>
            <person name="Zelazny A."/>
            <person name="Olivier K."/>
            <person name="Holland S."/>
            <person name="Lenaerts A."/>
            <person name="Ordway D."/>
            <person name="DeGroote M.A."/>
            <person name="Parker T."/>
            <person name="Sizemore C."/>
            <person name="Tallon L.J."/>
            <person name="Sadzewicz L.K."/>
            <person name="Sengamalay N."/>
            <person name="Fraser C.M."/>
            <person name="Hine E."/>
            <person name="Shefchek K.A."/>
            <person name="Das S.P."/>
            <person name="Tettelin H."/>
        </authorList>
    </citation>
    <scope>NUCLEOTIDE SEQUENCE [LARGE SCALE GENOMIC DNA]</scope>
    <source>
        <strain evidence="1 2">1513</strain>
    </source>
</reference>
<sequence length="66" mass="6906">MRDALGHGTLTDRCRIFGTPIGHCDKCPVLGEKSGQWPSPIPLAAPVISTADPVIGLPDTLIGARD</sequence>
<proteinExistence type="predicted"/>